<organism evidence="3 4">
    <name type="scientific">Steinernema hermaphroditum</name>
    <dbReference type="NCBI Taxonomy" id="289476"/>
    <lineage>
        <taxon>Eukaryota</taxon>
        <taxon>Metazoa</taxon>
        <taxon>Ecdysozoa</taxon>
        <taxon>Nematoda</taxon>
        <taxon>Chromadorea</taxon>
        <taxon>Rhabditida</taxon>
        <taxon>Tylenchina</taxon>
        <taxon>Panagrolaimomorpha</taxon>
        <taxon>Strongyloidoidea</taxon>
        <taxon>Steinernematidae</taxon>
        <taxon>Steinernema</taxon>
    </lineage>
</organism>
<keyword evidence="4" id="KW-1185">Reference proteome</keyword>
<keyword evidence="2" id="KW-0472">Membrane</keyword>
<dbReference type="AlphaFoldDB" id="A0AA39IEU8"/>
<evidence type="ECO:0000256" key="1">
    <source>
        <dbReference type="SAM" id="MobiDB-lite"/>
    </source>
</evidence>
<name>A0AA39IEU8_9BILA</name>
<feature type="transmembrane region" description="Helical" evidence="2">
    <location>
        <begin position="255"/>
        <end position="278"/>
    </location>
</feature>
<evidence type="ECO:0000256" key="2">
    <source>
        <dbReference type="SAM" id="Phobius"/>
    </source>
</evidence>
<dbReference type="EMBL" id="JAUCMV010000001">
    <property type="protein sequence ID" value="KAK0423100.1"/>
    <property type="molecule type" value="Genomic_DNA"/>
</dbReference>
<feature type="compositionally biased region" description="Basic and acidic residues" evidence="1">
    <location>
        <begin position="131"/>
        <end position="142"/>
    </location>
</feature>
<evidence type="ECO:0000313" key="4">
    <source>
        <dbReference type="Proteomes" id="UP001175271"/>
    </source>
</evidence>
<feature type="transmembrane region" description="Helical" evidence="2">
    <location>
        <begin position="186"/>
        <end position="202"/>
    </location>
</feature>
<feature type="region of interest" description="Disordered" evidence="1">
    <location>
        <begin position="120"/>
        <end position="142"/>
    </location>
</feature>
<comment type="caution">
    <text evidence="3">The sequence shown here is derived from an EMBL/GenBank/DDBJ whole genome shotgun (WGS) entry which is preliminary data.</text>
</comment>
<protein>
    <submittedName>
        <fullName evidence="3">Uncharacterized protein</fullName>
    </submittedName>
</protein>
<proteinExistence type="predicted"/>
<dbReference type="Proteomes" id="UP001175271">
    <property type="component" value="Unassembled WGS sequence"/>
</dbReference>
<reference evidence="3" key="1">
    <citation type="submission" date="2023-06" db="EMBL/GenBank/DDBJ databases">
        <title>Genomic analysis of the entomopathogenic nematode Steinernema hermaphroditum.</title>
        <authorList>
            <person name="Schwarz E.M."/>
            <person name="Heppert J.K."/>
            <person name="Baniya A."/>
            <person name="Schwartz H.T."/>
            <person name="Tan C.-H."/>
            <person name="Antoshechkin I."/>
            <person name="Sternberg P.W."/>
            <person name="Goodrich-Blair H."/>
            <person name="Dillman A.R."/>
        </authorList>
    </citation>
    <scope>NUCLEOTIDE SEQUENCE</scope>
    <source>
        <strain evidence="3">PS9179</strain>
        <tissue evidence="3">Whole animal</tissue>
    </source>
</reference>
<feature type="transmembrane region" description="Helical" evidence="2">
    <location>
        <begin position="12"/>
        <end position="39"/>
    </location>
</feature>
<evidence type="ECO:0000313" key="3">
    <source>
        <dbReference type="EMBL" id="KAK0423100.1"/>
    </source>
</evidence>
<keyword evidence="2" id="KW-1133">Transmembrane helix</keyword>
<accession>A0AA39IEU8</accession>
<gene>
    <name evidence="3" type="ORF">QR680_007971</name>
</gene>
<feature type="transmembrane region" description="Helical" evidence="2">
    <location>
        <begin position="45"/>
        <end position="75"/>
    </location>
</feature>
<feature type="transmembrane region" description="Helical" evidence="2">
    <location>
        <begin position="214"/>
        <end position="234"/>
    </location>
</feature>
<keyword evidence="2" id="KW-0812">Transmembrane</keyword>
<sequence>MARGWCCFKFWCCYRLLTAFVTHLNLVNALYVNCAYFTLWKAYDILWFWMHAILCACIPAVRPDNFFVVSCTLIWKKRTKYPKRSYMEIYDLLYNFKRAELQNLVSSDSSQRVPEASALSYAPSSDESDPDEMHNESVERGRSLSASIMKKRLRKEQKKEARGIERKRQNISHAVELLLQSLRLKISYAIIMGNLVRILAQFKKELPESSTEESIHVMVISTSLIFLDVAMCLVSSVRIKCTVLCLCCRLGFCKFYLWALALTFVCVFLMKLPMLYVFGQLDDTLCHFKPNTTLSQYW</sequence>